<dbReference type="InterPro" id="IPR020618">
    <property type="entry name" value="Adenyl_kinase_AK6"/>
</dbReference>
<dbReference type="GO" id="GO:0006364">
    <property type="term" value="P:rRNA processing"/>
    <property type="evidence" value="ECO:0007669"/>
    <property type="project" value="UniProtKB-KW"/>
</dbReference>
<dbReference type="GO" id="GO:0004017">
    <property type="term" value="F:AMP kinase activity"/>
    <property type="evidence" value="ECO:0007669"/>
    <property type="project" value="InterPro"/>
</dbReference>
<accession>A0A0L0FEQ1</accession>
<name>A0A0L0FEQ1_9EUKA</name>
<keyword evidence="8" id="KW-1185">Reference proteome</keyword>
<gene>
    <name evidence="7" type="ORF">SARC_12924</name>
</gene>
<dbReference type="PANTHER" id="PTHR12595">
    <property type="entry name" value="POS9-ACTIVATING FACTOR FAP7-RELATED"/>
    <property type="match status" value="1"/>
</dbReference>
<sequence>MYDDNQITGSYSFFKGTLDYCPSQLLDGLEPLLAKGGCVVDYHSCELFPERWFDLVIVLRTDTAHLYDRLLAREYGKKKLEDNMTCEIMNVLLEEARDSYKTDIVVEMNSNTIEDMEDNVENVTNWIANNWKPVQ</sequence>
<evidence type="ECO:0000313" key="8">
    <source>
        <dbReference type="Proteomes" id="UP000054560"/>
    </source>
</evidence>
<evidence type="ECO:0000313" key="7">
    <source>
        <dbReference type="EMBL" id="KNC74533.1"/>
    </source>
</evidence>
<dbReference type="GO" id="GO:0016887">
    <property type="term" value="F:ATP hydrolysis activity"/>
    <property type="evidence" value="ECO:0007669"/>
    <property type="project" value="InterPro"/>
</dbReference>
<keyword evidence="5" id="KW-0418">Kinase</keyword>
<dbReference type="GO" id="GO:0005737">
    <property type="term" value="C:cytoplasm"/>
    <property type="evidence" value="ECO:0007669"/>
    <property type="project" value="TreeGrafter"/>
</dbReference>
<dbReference type="Gene3D" id="3.40.50.300">
    <property type="entry name" value="P-loop containing nucleotide triphosphate hydrolases"/>
    <property type="match status" value="1"/>
</dbReference>
<keyword evidence="2" id="KW-0698">rRNA processing</keyword>
<keyword evidence="3" id="KW-0808">Transferase</keyword>
<dbReference type="EMBL" id="KQ244316">
    <property type="protein sequence ID" value="KNC74533.1"/>
    <property type="molecule type" value="Genomic_DNA"/>
</dbReference>
<dbReference type="SUPFAM" id="SSF52540">
    <property type="entry name" value="P-loop containing nucleoside triphosphate hydrolases"/>
    <property type="match status" value="1"/>
</dbReference>
<dbReference type="GO" id="GO:0005634">
    <property type="term" value="C:nucleus"/>
    <property type="evidence" value="ECO:0007669"/>
    <property type="project" value="TreeGrafter"/>
</dbReference>
<dbReference type="GeneID" id="25913428"/>
<keyword evidence="4" id="KW-0547">Nucleotide-binding</keyword>
<evidence type="ECO:0000256" key="1">
    <source>
        <dbReference type="ARBA" id="ARBA00022517"/>
    </source>
</evidence>
<keyword evidence="1" id="KW-0690">Ribosome biogenesis</keyword>
<proteinExistence type="predicted"/>
<dbReference type="Pfam" id="PF13238">
    <property type="entry name" value="AAA_18"/>
    <property type="match status" value="1"/>
</dbReference>
<dbReference type="eggNOG" id="KOG3347">
    <property type="taxonomic scope" value="Eukaryota"/>
</dbReference>
<dbReference type="PANTHER" id="PTHR12595:SF0">
    <property type="entry name" value="ADENYLATE KINASE ISOENZYME 6"/>
    <property type="match status" value="1"/>
</dbReference>
<dbReference type="RefSeq" id="XP_014148435.1">
    <property type="nucleotide sequence ID" value="XM_014292960.1"/>
</dbReference>
<protein>
    <submittedName>
        <fullName evidence="7">Uncharacterized protein</fullName>
    </submittedName>
</protein>
<reference evidence="7 8" key="1">
    <citation type="submission" date="2011-02" db="EMBL/GenBank/DDBJ databases">
        <title>The Genome Sequence of Sphaeroforma arctica JP610.</title>
        <authorList>
            <consortium name="The Broad Institute Genome Sequencing Platform"/>
            <person name="Russ C."/>
            <person name="Cuomo C."/>
            <person name="Young S.K."/>
            <person name="Zeng Q."/>
            <person name="Gargeya S."/>
            <person name="Alvarado L."/>
            <person name="Berlin A."/>
            <person name="Chapman S.B."/>
            <person name="Chen Z."/>
            <person name="Freedman E."/>
            <person name="Gellesch M."/>
            <person name="Goldberg J."/>
            <person name="Griggs A."/>
            <person name="Gujja S."/>
            <person name="Heilman E."/>
            <person name="Heiman D."/>
            <person name="Howarth C."/>
            <person name="Mehta T."/>
            <person name="Neiman D."/>
            <person name="Pearson M."/>
            <person name="Roberts A."/>
            <person name="Saif S."/>
            <person name="Shea T."/>
            <person name="Shenoy N."/>
            <person name="Sisk P."/>
            <person name="Stolte C."/>
            <person name="Sykes S."/>
            <person name="White J."/>
            <person name="Yandava C."/>
            <person name="Burger G."/>
            <person name="Gray M.W."/>
            <person name="Holland P.W.H."/>
            <person name="King N."/>
            <person name="Lang F.B.F."/>
            <person name="Roger A.J."/>
            <person name="Ruiz-Trillo I."/>
            <person name="Haas B."/>
            <person name="Nusbaum C."/>
            <person name="Birren B."/>
        </authorList>
    </citation>
    <scope>NUCLEOTIDE SEQUENCE [LARGE SCALE GENOMIC DNA]</scope>
    <source>
        <strain evidence="7 8">JP610</strain>
    </source>
</reference>
<evidence type="ECO:0000256" key="6">
    <source>
        <dbReference type="ARBA" id="ARBA00022840"/>
    </source>
</evidence>
<dbReference type="GO" id="GO:0005524">
    <property type="term" value="F:ATP binding"/>
    <property type="evidence" value="ECO:0007669"/>
    <property type="project" value="UniProtKB-KW"/>
</dbReference>
<evidence type="ECO:0000256" key="4">
    <source>
        <dbReference type="ARBA" id="ARBA00022741"/>
    </source>
</evidence>
<evidence type="ECO:0000256" key="3">
    <source>
        <dbReference type="ARBA" id="ARBA00022679"/>
    </source>
</evidence>
<organism evidence="7 8">
    <name type="scientific">Sphaeroforma arctica JP610</name>
    <dbReference type="NCBI Taxonomy" id="667725"/>
    <lineage>
        <taxon>Eukaryota</taxon>
        <taxon>Ichthyosporea</taxon>
        <taxon>Ichthyophonida</taxon>
        <taxon>Sphaeroforma</taxon>
    </lineage>
</organism>
<dbReference type="AlphaFoldDB" id="A0A0L0FEQ1"/>
<evidence type="ECO:0000256" key="2">
    <source>
        <dbReference type="ARBA" id="ARBA00022552"/>
    </source>
</evidence>
<dbReference type="Proteomes" id="UP000054560">
    <property type="component" value="Unassembled WGS sequence"/>
</dbReference>
<dbReference type="OrthoDB" id="10251185at2759"/>
<dbReference type="InterPro" id="IPR027417">
    <property type="entry name" value="P-loop_NTPase"/>
</dbReference>
<keyword evidence="6" id="KW-0067">ATP-binding</keyword>
<evidence type="ECO:0000256" key="5">
    <source>
        <dbReference type="ARBA" id="ARBA00022777"/>
    </source>
</evidence>
<dbReference type="STRING" id="667725.A0A0L0FEQ1"/>